<sequence length="339" mass="38425">MESEPREDPPKIQRHKCSACYKQYKKWEHLIEHMRVSYHSFHEPKCGVCKKHCKSWESVREHLTGPLPKGQCANIFSTNGCELCLNIFDSSNALEMHKDSCRMTPAFTGNDDDRGPEVVAMDCEMVGGGSDGSLDLCARVCIIDEDENVIFHSYVKPVIPVTNFRYELTGLKEDYLENAVPLMEIKEKVEEILYNGESLWKARLKGGKARLLVGHDLDHDLYCLKMTYPEHLIRDTAKYRPLMRTNLISHSLKYLTRMHLGLDPGGTHPPKELQREAGAAALRVPGNDGAPRDDVSLGHCVEQPQRLVGIAAPDEPRHQGVPRRDVILATRHELQARRV</sequence>
<dbReference type="PROSITE" id="PS50157">
    <property type="entry name" value="ZINC_FINGER_C2H2_2"/>
    <property type="match status" value="1"/>
</dbReference>
<dbReference type="STRING" id="4615.A0A199UEK2"/>
<keyword evidence="3" id="KW-0479">Metal-binding</keyword>
<dbReference type="Pfam" id="PF00929">
    <property type="entry name" value="RNase_T"/>
    <property type="match status" value="1"/>
</dbReference>
<accession>A0A199UEK2</accession>
<dbReference type="GO" id="GO:0008270">
    <property type="term" value="F:zinc ion binding"/>
    <property type="evidence" value="ECO:0007669"/>
    <property type="project" value="UniProtKB-KW"/>
</dbReference>
<dbReference type="InterPro" id="IPR012337">
    <property type="entry name" value="RNaseH-like_sf"/>
</dbReference>
<dbReference type="InterPro" id="IPR013087">
    <property type="entry name" value="Znf_C2H2_type"/>
</dbReference>
<evidence type="ECO:0000256" key="2">
    <source>
        <dbReference type="ARBA" id="ARBA00022801"/>
    </source>
</evidence>
<dbReference type="PROSITE" id="PS00028">
    <property type="entry name" value="ZINC_FINGER_C2H2_1"/>
    <property type="match status" value="1"/>
</dbReference>
<dbReference type="GO" id="GO:0004527">
    <property type="term" value="F:exonuclease activity"/>
    <property type="evidence" value="ECO:0007669"/>
    <property type="project" value="UniProtKB-KW"/>
</dbReference>
<dbReference type="InterPro" id="IPR036397">
    <property type="entry name" value="RNaseH_sf"/>
</dbReference>
<dbReference type="AlphaFoldDB" id="A0A199UEK2"/>
<dbReference type="InterPro" id="IPR013520">
    <property type="entry name" value="Ribonucl_H"/>
</dbReference>
<evidence type="ECO:0000256" key="3">
    <source>
        <dbReference type="PROSITE-ProRule" id="PRU00042"/>
    </source>
</evidence>
<dbReference type="GO" id="GO:0005634">
    <property type="term" value="C:nucleus"/>
    <property type="evidence" value="ECO:0007669"/>
    <property type="project" value="TreeGrafter"/>
</dbReference>
<keyword evidence="5" id="KW-0269">Exonuclease</keyword>
<dbReference type="Gene3D" id="3.30.420.10">
    <property type="entry name" value="Ribonuclease H-like superfamily/Ribonuclease H"/>
    <property type="match status" value="1"/>
</dbReference>
<evidence type="ECO:0000256" key="1">
    <source>
        <dbReference type="ARBA" id="ARBA00022722"/>
    </source>
</evidence>
<dbReference type="SMART" id="SM00479">
    <property type="entry name" value="EXOIII"/>
    <property type="match status" value="1"/>
</dbReference>
<keyword evidence="1" id="KW-0540">Nuclease</keyword>
<dbReference type="InterPro" id="IPR047021">
    <property type="entry name" value="REXO1/3/4-like"/>
</dbReference>
<dbReference type="PANTHER" id="PTHR12801:SF123">
    <property type="entry name" value="RNA EXONUCLEASE 4"/>
    <property type="match status" value="1"/>
</dbReference>
<gene>
    <name evidence="5" type="ORF">ACMD2_15653</name>
</gene>
<keyword evidence="3" id="KW-0863">Zinc-finger</keyword>
<organism evidence="5 6">
    <name type="scientific">Ananas comosus</name>
    <name type="common">Pineapple</name>
    <name type="synonym">Ananas ananas</name>
    <dbReference type="NCBI Taxonomy" id="4615"/>
    <lineage>
        <taxon>Eukaryota</taxon>
        <taxon>Viridiplantae</taxon>
        <taxon>Streptophyta</taxon>
        <taxon>Embryophyta</taxon>
        <taxon>Tracheophyta</taxon>
        <taxon>Spermatophyta</taxon>
        <taxon>Magnoliopsida</taxon>
        <taxon>Liliopsida</taxon>
        <taxon>Poales</taxon>
        <taxon>Bromeliaceae</taxon>
        <taxon>Bromelioideae</taxon>
        <taxon>Ananas</taxon>
    </lineage>
</organism>
<comment type="caution">
    <text evidence="5">The sequence shown here is derived from an EMBL/GenBank/DDBJ whole genome shotgun (WGS) entry which is preliminary data.</text>
</comment>
<evidence type="ECO:0000313" key="5">
    <source>
        <dbReference type="EMBL" id="OAY63297.1"/>
    </source>
</evidence>
<dbReference type="SUPFAM" id="SSF53098">
    <property type="entry name" value="Ribonuclease H-like"/>
    <property type="match status" value="1"/>
</dbReference>
<protein>
    <submittedName>
        <fullName evidence="5">RNA exonuclease 4</fullName>
    </submittedName>
</protein>
<feature type="domain" description="C2H2-type" evidence="4">
    <location>
        <begin position="15"/>
        <end position="44"/>
    </location>
</feature>
<proteinExistence type="predicted"/>
<evidence type="ECO:0000313" key="6">
    <source>
        <dbReference type="Proteomes" id="UP000092600"/>
    </source>
</evidence>
<dbReference type="GO" id="GO:0003676">
    <property type="term" value="F:nucleic acid binding"/>
    <property type="evidence" value="ECO:0007669"/>
    <property type="project" value="InterPro"/>
</dbReference>
<name>A0A199UEK2_ANACO</name>
<reference evidence="5 6" key="1">
    <citation type="journal article" date="2016" name="DNA Res.">
        <title>The draft genome of MD-2 pineapple using hybrid error correction of long reads.</title>
        <authorList>
            <person name="Redwan R.M."/>
            <person name="Saidin A."/>
            <person name="Kumar S.V."/>
        </authorList>
    </citation>
    <scope>NUCLEOTIDE SEQUENCE [LARGE SCALE GENOMIC DNA]</scope>
    <source>
        <strain evidence="6">cv. MD2</strain>
        <tissue evidence="5">Leaf</tissue>
    </source>
</reference>
<keyword evidence="3" id="KW-0862">Zinc</keyword>
<dbReference type="EMBL" id="LSRQ01008357">
    <property type="protein sequence ID" value="OAY63297.1"/>
    <property type="molecule type" value="Genomic_DNA"/>
</dbReference>
<dbReference type="PANTHER" id="PTHR12801">
    <property type="entry name" value="RNA EXONUCLEASE REXO1 / RECO3 FAMILY MEMBER-RELATED"/>
    <property type="match status" value="1"/>
</dbReference>
<dbReference type="Proteomes" id="UP000092600">
    <property type="component" value="Unassembled WGS sequence"/>
</dbReference>
<evidence type="ECO:0000259" key="4">
    <source>
        <dbReference type="PROSITE" id="PS50157"/>
    </source>
</evidence>
<keyword evidence="2" id="KW-0378">Hydrolase</keyword>